<keyword evidence="1" id="KW-1133">Transmembrane helix</keyword>
<dbReference type="Pfam" id="PF00873">
    <property type="entry name" value="ACR_tran"/>
    <property type="match status" value="1"/>
</dbReference>
<dbReference type="SUPFAM" id="SSF82714">
    <property type="entry name" value="Multidrug efflux transporter AcrB TolC docking domain, DN and DC subdomains"/>
    <property type="match status" value="2"/>
</dbReference>
<dbReference type="Gene3D" id="3.30.70.1430">
    <property type="entry name" value="Multidrug efflux transporter AcrB pore domain"/>
    <property type="match status" value="2"/>
</dbReference>
<dbReference type="AlphaFoldDB" id="A0A7W5H2F8"/>
<sequence length="1012" mass="111736">MEKLYIRFKSPIAVILLLILIGGAYSYTSMKTSLFPNVTFPKIKIIADNGEQPVDKMMVTVTKPLENAIKQVENLRMIQSTTSMGSCEISAFMDWGSNIYHDQQQVESRIAQIKSSLPPGVKITVEKMNPSILPVMGYSLQSSTKNPIELKMIAEYTVKPFLSRIEGVSAVDVIGGKTKEYRIVLDRQKMELLKISPQDVANALQQTDFIQSNGYTIDYRRLYLTVTDATLRTINELKNLTLFNNTGRQIKVSDIAHVEVAAQTEYVKIKADGKDVPLIAVVKQPNSNLIDVASQVTKQVDILNKILPKGVKLVPYYNQAEFVKNSIKSIMDVLWIGLLLAIVIAIIFLRSIKASSVILITIPLTLSLTFLVLYAIGFDFNIMTIGAIAAAIGLIIDDAIIVVEQLHRTHEQFPERKTKDLIGKSIQYLFPAMVSSSLSTIVILIPFELMSGVAGAYFTILTKTMIVTLVCSFFITWIGLPVIYLLLSRNKPKSETAIHYHAKSYRWMSFFVGKPYLSFGIIAILIAAIVFSVPKLKSGFLPDMDEGSIVLDYNSPPGTSLEETNRMLNEVDKILEKTPEVKAYSRRTGTQMGFFITEPNTGDYLIQLHNHRTKTTVEVSDEIRKQIEHTIPALTVDFGQVITDMLGDLMSSVQPIQIKIFGNDHNKLMSLSKQVADSIQTVPGTADVFDGIVIAGPMLSVIPNEAKLEQYGMTAAYLQEQIQTYINGTVIGTIPEKEQLTNIRMIFPLNNQTPIDQYKQMKICTPTGVYLPLSQFASFSIQSGVTEINRENLQTMGVVTARLNGKDLGSVMKGIRSKLSQISLPPSYQIVYGGSYAQQQKSFSELLKILILGGLLVFTVVLFMFKSLKLSLTVIFISILGISGSVVALLLTKTPLNVGSYTGLIMIIGIIGENSIFTIQQFLSELKHTDTSNALVKALSVRLRPNLMTALGAIAALFPLALGIGTGAQMHQPLAIAVIGGFIIALPLLLIVLPSILKIIIKENPIVYQANK</sequence>
<dbReference type="Gene3D" id="3.30.70.1440">
    <property type="entry name" value="Multidrug efflux transporter AcrB pore domain"/>
    <property type="match status" value="1"/>
</dbReference>
<dbReference type="Proteomes" id="UP000544222">
    <property type="component" value="Unassembled WGS sequence"/>
</dbReference>
<evidence type="ECO:0000256" key="1">
    <source>
        <dbReference type="SAM" id="Phobius"/>
    </source>
</evidence>
<dbReference type="GO" id="GO:0005886">
    <property type="term" value="C:plasma membrane"/>
    <property type="evidence" value="ECO:0007669"/>
    <property type="project" value="TreeGrafter"/>
</dbReference>
<dbReference type="SUPFAM" id="SSF82693">
    <property type="entry name" value="Multidrug efflux transporter AcrB pore domain, PN1, PN2, PC1 and PC2 subdomains"/>
    <property type="match status" value="3"/>
</dbReference>
<reference evidence="2 3" key="1">
    <citation type="submission" date="2020-08" db="EMBL/GenBank/DDBJ databases">
        <title>Genomic Encyclopedia of Type Strains, Phase IV (KMG-IV): sequencing the most valuable type-strain genomes for metagenomic binning, comparative biology and taxonomic classification.</title>
        <authorList>
            <person name="Goeker M."/>
        </authorList>
    </citation>
    <scope>NUCLEOTIDE SEQUENCE [LARGE SCALE GENOMIC DNA]</scope>
    <source>
        <strain evidence="2 3">DSM 27471</strain>
    </source>
</reference>
<feature type="transmembrane region" description="Helical" evidence="1">
    <location>
        <begin position="465"/>
        <end position="487"/>
    </location>
</feature>
<feature type="transmembrane region" description="Helical" evidence="1">
    <location>
        <begin position="356"/>
        <end position="376"/>
    </location>
</feature>
<dbReference type="PANTHER" id="PTHR32063:SF24">
    <property type="entry name" value="CATION EFFLUX SYSTEM (ACRB_ACRD_ACRF FAMILY)"/>
    <property type="match status" value="1"/>
</dbReference>
<feature type="transmembrane region" description="Helical" evidence="1">
    <location>
        <begin position="974"/>
        <end position="993"/>
    </location>
</feature>
<feature type="transmembrane region" description="Helical" evidence="1">
    <location>
        <begin position="947"/>
        <end position="968"/>
    </location>
</feature>
<dbReference type="Gene3D" id="3.30.70.1320">
    <property type="entry name" value="Multidrug efflux transporter AcrB pore domain like"/>
    <property type="match status" value="1"/>
</dbReference>
<feature type="transmembrane region" description="Helical" evidence="1">
    <location>
        <begin position="846"/>
        <end position="865"/>
    </location>
</feature>
<dbReference type="RefSeq" id="WP_183413330.1">
    <property type="nucleotide sequence ID" value="NZ_JACHYB010000001.1"/>
</dbReference>
<dbReference type="Gene3D" id="1.20.1640.10">
    <property type="entry name" value="Multidrug efflux transporter AcrB transmembrane domain"/>
    <property type="match status" value="2"/>
</dbReference>
<feature type="transmembrane region" description="Helical" evidence="1">
    <location>
        <begin position="382"/>
        <end position="404"/>
    </location>
</feature>
<dbReference type="PANTHER" id="PTHR32063">
    <property type="match status" value="1"/>
</dbReference>
<dbReference type="GO" id="GO:0042910">
    <property type="term" value="F:xenobiotic transmembrane transporter activity"/>
    <property type="evidence" value="ECO:0007669"/>
    <property type="project" value="TreeGrafter"/>
</dbReference>
<comment type="caution">
    <text evidence="2">The sequence shown here is derived from an EMBL/GenBank/DDBJ whole genome shotgun (WGS) entry which is preliminary data.</text>
</comment>
<dbReference type="EMBL" id="JACHYB010000001">
    <property type="protein sequence ID" value="MBB3187579.1"/>
    <property type="molecule type" value="Genomic_DNA"/>
</dbReference>
<gene>
    <name evidence="2" type="ORF">FHX64_001742</name>
</gene>
<keyword evidence="3" id="KW-1185">Reference proteome</keyword>
<dbReference type="InterPro" id="IPR001036">
    <property type="entry name" value="Acrflvin-R"/>
</dbReference>
<evidence type="ECO:0000313" key="2">
    <source>
        <dbReference type="EMBL" id="MBB3187579.1"/>
    </source>
</evidence>
<feature type="transmembrane region" description="Helical" evidence="1">
    <location>
        <begin position="898"/>
        <end position="917"/>
    </location>
</feature>
<name>A0A7W5H2F8_9PORP</name>
<keyword evidence="1" id="KW-0812">Transmembrane</keyword>
<keyword evidence="1" id="KW-0472">Membrane</keyword>
<evidence type="ECO:0000313" key="3">
    <source>
        <dbReference type="Proteomes" id="UP000544222"/>
    </source>
</evidence>
<feature type="transmembrane region" description="Helical" evidence="1">
    <location>
        <begin position="872"/>
        <end position="892"/>
    </location>
</feature>
<dbReference type="SUPFAM" id="SSF82866">
    <property type="entry name" value="Multidrug efflux transporter AcrB transmembrane domain"/>
    <property type="match status" value="2"/>
</dbReference>
<feature type="transmembrane region" description="Helical" evidence="1">
    <location>
        <begin position="333"/>
        <end position="349"/>
    </location>
</feature>
<accession>A0A7W5H2F8</accession>
<proteinExistence type="predicted"/>
<organism evidence="2 3">
    <name type="scientific">Microbacter margulisiae</name>
    <dbReference type="NCBI Taxonomy" id="1350067"/>
    <lineage>
        <taxon>Bacteria</taxon>
        <taxon>Pseudomonadati</taxon>
        <taxon>Bacteroidota</taxon>
        <taxon>Bacteroidia</taxon>
        <taxon>Bacteroidales</taxon>
        <taxon>Porphyromonadaceae</taxon>
        <taxon>Microbacter</taxon>
    </lineage>
</organism>
<dbReference type="InterPro" id="IPR027463">
    <property type="entry name" value="AcrB_DN_DC_subdom"/>
</dbReference>
<dbReference type="Gene3D" id="3.30.2090.10">
    <property type="entry name" value="Multidrug efflux transporter AcrB TolC docking domain, DN and DC subdomains"/>
    <property type="match status" value="2"/>
</dbReference>
<feature type="transmembrane region" description="Helical" evidence="1">
    <location>
        <begin position="507"/>
        <end position="531"/>
    </location>
</feature>
<feature type="transmembrane region" description="Helical" evidence="1">
    <location>
        <begin position="425"/>
        <end position="445"/>
    </location>
</feature>
<dbReference type="PRINTS" id="PR00702">
    <property type="entry name" value="ACRIFLAVINRP"/>
</dbReference>
<protein>
    <submittedName>
        <fullName evidence="2">CzcA family heavy metal efflux pump</fullName>
    </submittedName>
</protein>